<keyword evidence="3" id="KW-1185">Reference proteome</keyword>
<gene>
    <name evidence="2" type="ORF">GN244_ATG08188</name>
</gene>
<feature type="coiled-coil region" evidence="1">
    <location>
        <begin position="43"/>
        <end position="96"/>
    </location>
</feature>
<organism evidence="2 3">
    <name type="scientific">Phytophthora infestans</name>
    <name type="common">Potato late blight agent</name>
    <name type="synonym">Botrytis infestans</name>
    <dbReference type="NCBI Taxonomy" id="4787"/>
    <lineage>
        <taxon>Eukaryota</taxon>
        <taxon>Sar</taxon>
        <taxon>Stramenopiles</taxon>
        <taxon>Oomycota</taxon>
        <taxon>Peronosporomycetes</taxon>
        <taxon>Peronosporales</taxon>
        <taxon>Peronosporaceae</taxon>
        <taxon>Phytophthora</taxon>
    </lineage>
</organism>
<accession>A0A833W2E3</accession>
<sequence length="366" mass="42187">MECDSEPTRAEIRKWPTELKAMRKGELHRQRMLRFRGRRAMLKKSMEEECRRLEQELEQRLAHLRRNSVCTSHSRATQVQQRMQQLVLEREWLQEESVQLCQKLGQHRKVTQFVQSTVKTIAPTLSTDTTQGHSDVTSAFPDEPSVFLPPFSQQEFDEALHHHDEKSGRTASELVCVGVYLGWNVYHGAVAPGKQWLSDQVRCIKRIDRSIDSLVGCLTSEEGEGKWPLTATARDIYVTAEIDTQTVQVLNENKLVLVRNIHGGVNARYLCLIERARLEVVEGKRRFKFYYVIGDSKANARGREVESMGQDDVHWITDDGGYSLTLNEFRERRAGSRPFYHVRPYRHAMGSVCHVLESSYMLGSLL</sequence>
<name>A0A833W2E3_PHYIN</name>
<evidence type="ECO:0000256" key="1">
    <source>
        <dbReference type="SAM" id="Coils"/>
    </source>
</evidence>
<comment type="caution">
    <text evidence="2">The sequence shown here is derived from an EMBL/GenBank/DDBJ whole genome shotgun (WGS) entry which is preliminary data.</text>
</comment>
<evidence type="ECO:0000313" key="3">
    <source>
        <dbReference type="Proteomes" id="UP000602510"/>
    </source>
</evidence>
<dbReference type="EMBL" id="WSZM01000168">
    <property type="protein sequence ID" value="KAF4039664.1"/>
    <property type="molecule type" value="Genomic_DNA"/>
</dbReference>
<dbReference type="Proteomes" id="UP000602510">
    <property type="component" value="Unassembled WGS sequence"/>
</dbReference>
<evidence type="ECO:0000313" key="2">
    <source>
        <dbReference type="EMBL" id="KAF4039664.1"/>
    </source>
</evidence>
<keyword evidence="1" id="KW-0175">Coiled coil</keyword>
<proteinExistence type="predicted"/>
<protein>
    <submittedName>
        <fullName evidence="2">Uncharacterized protein</fullName>
    </submittedName>
</protein>
<reference evidence="2" key="1">
    <citation type="submission" date="2020-04" db="EMBL/GenBank/DDBJ databases">
        <title>Hybrid Assembly of Korean Phytophthora infestans isolates.</title>
        <authorList>
            <person name="Prokchorchik M."/>
            <person name="Lee Y."/>
            <person name="Seo J."/>
            <person name="Cho J.-H."/>
            <person name="Park Y.-E."/>
            <person name="Jang D.-C."/>
            <person name="Im J.-S."/>
            <person name="Choi J.-G."/>
            <person name="Park H.-J."/>
            <person name="Lee G.-B."/>
            <person name="Lee Y.-G."/>
            <person name="Hong S.-Y."/>
            <person name="Cho K."/>
            <person name="Sohn K.H."/>
        </authorList>
    </citation>
    <scope>NUCLEOTIDE SEQUENCE</scope>
    <source>
        <strain evidence="2">KR_1_A1</strain>
    </source>
</reference>
<dbReference type="AlphaFoldDB" id="A0A833W2E3"/>